<keyword evidence="2 4" id="KW-0238">DNA-binding</keyword>
<dbReference type="Gene3D" id="1.10.357.10">
    <property type="entry name" value="Tetracycline Repressor, domain 2"/>
    <property type="match status" value="1"/>
</dbReference>
<dbReference type="InterPro" id="IPR001647">
    <property type="entry name" value="HTH_TetR"/>
</dbReference>
<dbReference type="PROSITE" id="PS50977">
    <property type="entry name" value="HTH_TETR_2"/>
    <property type="match status" value="1"/>
</dbReference>
<organism evidence="7 8">
    <name type="scientific">Actinomycetospora straminea</name>
    <dbReference type="NCBI Taxonomy" id="663607"/>
    <lineage>
        <taxon>Bacteria</taxon>
        <taxon>Bacillati</taxon>
        <taxon>Actinomycetota</taxon>
        <taxon>Actinomycetes</taxon>
        <taxon>Pseudonocardiales</taxon>
        <taxon>Pseudonocardiaceae</taxon>
        <taxon>Actinomycetospora</taxon>
    </lineage>
</organism>
<evidence type="ECO:0000256" key="1">
    <source>
        <dbReference type="ARBA" id="ARBA00023015"/>
    </source>
</evidence>
<dbReference type="PANTHER" id="PTHR30055:SF234">
    <property type="entry name" value="HTH-TYPE TRANSCRIPTIONAL REGULATOR BETI"/>
    <property type="match status" value="1"/>
</dbReference>
<evidence type="ECO:0000256" key="4">
    <source>
        <dbReference type="PROSITE-ProRule" id="PRU00335"/>
    </source>
</evidence>
<dbReference type="InterPro" id="IPR050109">
    <property type="entry name" value="HTH-type_TetR-like_transc_reg"/>
</dbReference>
<accession>A0ABP9DUI8</accession>
<dbReference type="EMBL" id="BAABHQ010000001">
    <property type="protein sequence ID" value="GAA4859419.1"/>
    <property type="molecule type" value="Genomic_DNA"/>
</dbReference>
<evidence type="ECO:0000256" key="3">
    <source>
        <dbReference type="ARBA" id="ARBA00023163"/>
    </source>
</evidence>
<gene>
    <name evidence="7" type="ORF">GCM10023203_02910</name>
</gene>
<feature type="region of interest" description="Disordered" evidence="5">
    <location>
        <begin position="1"/>
        <end position="27"/>
    </location>
</feature>
<dbReference type="InterPro" id="IPR009057">
    <property type="entry name" value="Homeodomain-like_sf"/>
</dbReference>
<feature type="DNA-binding region" description="H-T-H motif" evidence="4">
    <location>
        <begin position="57"/>
        <end position="76"/>
    </location>
</feature>
<evidence type="ECO:0000256" key="5">
    <source>
        <dbReference type="SAM" id="MobiDB-lite"/>
    </source>
</evidence>
<dbReference type="PANTHER" id="PTHR30055">
    <property type="entry name" value="HTH-TYPE TRANSCRIPTIONAL REGULATOR RUTR"/>
    <property type="match status" value="1"/>
</dbReference>
<dbReference type="Proteomes" id="UP001500457">
    <property type="component" value="Unassembled WGS sequence"/>
</dbReference>
<evidence type="ECO:0000313" key="8">
    <source>
        <dbReference type="Proteomes" id="UP001500457"/>
    </source>
</evidence>
<sequence>MDARARGTGPARPWDPETDVVGFPPLSTRARKREERRDRVYAAAIALFVEQGFEATSMEDIAARSGLARATVFNHFARKALFLEEWALRRRQRAAAATGRFDPSALPLREVLERYFATLAEVNLETRTETKAMMAPSLKSNDVFRDHVLAKDLAALVAASGARLRPPSDPARVGRLLALGYYAAVVRWIDTEPAPFRLDEELSSVLEIVLGGALEP</sequence>
<evidence type="ECO:0000256" key="2">
    <source>
        <dbReference type="ARBA" id="ARBA00023125"/>
    </source>
</evidence>
<name>A0ABP9DUI8_9PSEU</name>
<evidence type="ECO:0000259" key="6">
    <source>
        <dbReference type="PROSITE" id="PS50977"/>
    </source>
</evidence>
<protein>
    <submittedName>
        <fullName evidence="7">TetR/AcrR family transcriptional regulator</fullName>
    </submittedName>
</protein>
<keyword evidence="8" id="KW-1185">Reference proteome</keyword>
<dbReference type="SUPFAM" id="SSF46689">
    <property type="entry name" value="Homeodomain-like"/>
    <property type="match status" value="1"/>
</dbReference>
<dbReference type="RefSeq" id="WP_274233682.1">
    <property type="nucleotide sequence ID" value="NZ_BAABHQ010000001.1"/>
</dbReference>
<feature type="domain" description="HTH tetR-type" evidence="6">
    <location>
        <begin position="34"/>
        <end position="94"/>
    </location>
</feature>
<dbReference type="Pfam" id="PF00440">
    <property type="entry name" value="TetR_N"/>
    <property type="match status" value="1"/>
</dbReference>
<reference evidence="8" key="1">
    <citation type="journal article" date="2019" name="Int. J. Syst. Evol. Microbiol.">
        <title>The Global Catalogue of Microorganisms (GCM) 10K type strain sequencing project: providing services to taxonomists for standard genome sequencing and annotation.</title>
        <authorList>
            <consortium name="The Broad Institute Genomics Platform"/>
            <consortium name="The Broad Institute Genome Sequencing Center for Infectious Disease"/>
            <person name="Wu L."/>
            <person name="Ma J."/>
        </authorList>
    </citation>
    <scope>NUCLEOTIDE SEQUENCE [LARGE SCALE GENOMIC DNA]</scope>
    <source>
        <strain evidence="8">JCM 17983</strain>
    </source>
</reference>
<keyword evidence="1" id="KW-0805">Transcription regulation</keyword>
<evidence type="ECO:0000313" key="7">
    <source>
        <dbReference type="EMBL" id="GAA4859419.1"/>
    </source>
</evidence>
<proteinExistence type="predicted"/>
<keyword evidence="3" id="KW-0804">Transcription</keyword>
<comment type="caution">
    <text evidence="7">The sequence shown here is derived from an EMBL/GenBank/DDBJ whole genome shotgun (WGS) entry which is preliminary data.</text>
</comment>
<dbReference type="PRINTS" id="PR00455">
    <property type="entry name" value="HTHTETR"/>
</dbReference>